<reference evidence="2 3" key="1">
    <citation type="journal article" date="2015" name="Nature">
        <title>rRNA introns, odd ribosomes, and small enigmatic genomes across a large radiation of phyla.</title>
        <authorList>
            <person name="Brown C.T."/>
            <person name="Hug L.A."/>
            <person name="Thomas B.C."/>
            <person name="Sharon I."/>
            <person name="Castelle C.J."/>
            <person name="Singh A."/>
            <person name="Wilkins M.J."/>
            <person name="Williams K.H."/>
            <person name="Banfield J.F."/>
        </authorList>
    </citation>
    <scope>NUCLEOTIDE SEQUENCE [LARGE SCALE GENOMIC DNA]</scope>
</reference>
<evidence type="ECO:0008006" key="4">
    <source>
        <dbReference type="Google" id="ProtNLM"/>
    </source>
</evidence>
<name>A0A0G0G5T3_9BACT</name>
<keyword evidence="1" id="KW-1133">Transmembrane helix</keyword>
<feature type="transmembrane region" description="Helical" evidence="1">
    <location>
        <begin position="20"/>
        <end position="37"/>
    </location>
</feature>
<keyword evidence="1" id="KW-0472">Membrane</keyword>
<keyword evidence="1" id="KW-0812">Transmembrane</keyword>
<comment type="caution">
    <text evidence="2">The sequence shown here is derived from an EMBL/GenBank/DDBJ whole genome shotgun (WGS) entry which is preliminary data.</text>
</comment>
<sequence length="51" mass="5852">MENKKFQIKTEKVKTTLKKIALIAFGALFLTACEISIKLPPNAWKFTHFGR</sequence>
<organism evidence="2 3">
    <name type="scientific">Candidatus Roizmanbacteria bacterium GW2011_GWC2_37_13</name>
    <dbReference type="NCBI Taxonomy" id="1618486"/>
    <lineage>
        <taxon>Bacteria</taxon>
        <taxon>Candidatus Roizmaniibacteriota</taxon>
    </lineage>
</organism>
<gene>
    <name evidence="2" type="ORF">US40_C0008G0006</name>
</gene>
<accession>A0A0G0G5T3</accession>
<proteinExistence type="predicted"/>
<evidence type="ECO:0000313" key="2">
    <source>
        <dbReference type="EMBL" id="KKQ25412.1"/>
    </source>
</evidence>
<dbReference type="PROSITE" id="PS51257">
    <property type="entry name" value="PROKAR_LIPOPROTEIN"/>
    <property type="match status" value="1"/>
</dbReference>
<dbReference type="AlphaFoldDB" id="A0A0G0G5T3"/>
<dbReference type="EMBL" id="LBSV01000008">
    <property type="protein sequence ID" value="KKQ25412.1"/>
    <property type="molecule type" value="Genomic_DNA"/>
</dbReference>
<dbReference type="Proteomes" id="UP000034917">
    <property type="component" value="Unassembled WGS sequence"/>
</dbReference>
<evidence type="ECO:0000313" key="3">
    <source>
        <dbReference type="Proteomes" id="UP000034917"/>
    </source>
</evidence>
<protein>
    <recommendedName>
        <fullName evidence="4">Lipoprotein</fullName>
    </recommendedName>
</protein>
<evidence type="ECO:0000256" key="1">
    <source>
        <dbReference type="SAM" id="Phobius"/>
    </source>
</evidence>